<evidence type="ECO:0000256" key="9">
    <source>
        <dbReference type="ARBA" id="ARBA00022516"/>
    </source>
</evidence>
<evidence type="ECO:0000256" key="11">
    <source>
        <dbReference type="ARBA" id="ARBA00022692"/>
    </source>
</evidence>
<dbReference type="AlphaFoldDB" id="A0A1H2QDR4"/>
<dbReference type="RefSeq" id="WP_091610356.1">
    <property type="nucleotide sequence ID" value="NZ_FNNC01000001.1"/>
</dbReference>
<comment type="catalytic activity">
    <reaction evidence="17">
        <text>a CDP-1,2-diacyl-sn-glycerol + sn-glycerol 3-phosphate = a 1,2-diacyl-sn-glycero-3-phospho-(1'-sn-glycero-3'-phosphate) + CMP + H(+)</text>
        <dbReference type="Rhea" id="RHEA:12593"/>
        <dbReference type="ChEBI" id="CHEBI:15378"/>
        <dbReference type="ChEBI" id="CHEBI:57597"/>
        <dbReference type="ChEBI" id="CHEBI:58332"/>
        <dbReference type="ChEBI" id="CHEBI:60110"/>
        <dbReference type="ChEBI" id="CHEBI:60377"/>
        <dbReference type="EC" id="2.7.8.5"/>
    </reaction>
</comment>
<dbReference type="PANTHER" id="PTHR14269:SF62">
    <property type="entry name" value="CDP-DIACYLGLYCEROL--GLYCEROL-3-PHOSPHATE 3-PHOSPHATIDYLTRANSFERASE 1, CHLOROPLASTIC"/>
    <property type="match status" value="1"/>
</dbReference>
<dbReference type="InterPro" id="IPR000462">
    <property type="entry name" value="CDP-OH_P_trans"/>
</dbReference>
<dbReference type="InterPro" id="IPR004570">
    <property type="entry name" value="Phosphatidylglycerol_P_synth"/>
</dbReference>
<keyword evidence="12 20" id="KW-1133">Transmembrane helix</keyword>
<evidence type="ECO:0000256" key="7">
    <source>
        <dbReference type="ARBA" id="ARBA00014944"/>
    </source>
</evidence>
<evidence type="ECO:0000313" key="21">
    <source>
        <dbReference type="EMBL" id="SDW05413.1"/>
    </source>
</evidence>
<dbReference type="Proteomes" id="UP000199488">
    <property type="component" value="Unassembled WGS sequence"/>
</dbReference>
<evidence type="ECO:0000256" key="6">
    <source>
        <dbReference type="ARBA" id="ARBA00013170"/>
    </source>
</evidence>
<accession>A0A1H2QDR4</accession>
<evidence type="ECO:0000256" key="13">
    <source>
        <dbReference type="ARBA" id="ARBA00023098"/>
    </source>
</evidence>
<keyword evidence="8" id="KW-1003">Cell membrane</keyword>
<dbReference type="InterPro" id="IPR048254">
    <property type="entry name" value="CDP_ALCOHOL_P_TRANSF_CS"/>
</dbReference>
<evidence type="ECO:0000256" key="2">
    <source>
        <dbReference type="ARBA" id="ARBA00004651"/>
    </source>
</evidence>
<dbReference type="EMBL" id="FNNC01000001">
    <property type="protein sequence ID" value="SDW05413.1"/>
    <property type="molecule type" value="Genomic_DNA"/>
</dbReference>
<evidence type="ECO:0000256" key="1">
    <source>
        <dbReference type="ARBA" id="ARBA00003973"/>
    </source>
</evidence>
<dbReference type="PANTHER" id="PTHR14269">
    <property type="entry name" value="CDP-DIACYLGLYCEROL--GLYCEROL-3-PHOSPHATE 3-PHOSPHATIDYLTRANSFERASE-RELATED"/>
    <property type="match status" value="1"/>
</dbReference>
<evidence type="ECO:0000256" key="4">
    <source>
        <dbReference type="ARBA" id="ARBA00005189"/>
    </source>
</evidence>
<evidence type="ECO:0000256" key="20">
    <source>
        <dbReference type="SAM" id="Phobius"/>
    </source>
</evidence>
<keyword evidence="22" id="KW-1185">Reference proteome</keyword>
<evidence type="ECO:0000256" key="18">
    <source>
        <dbReference type="NCBIfam" id="TIGR00560"/>
    </source>
</evidence>
<evidence type="ECO:0000256" key="19">
    <source>
        <dbReference type="RuleBase" id="RU003750"/>
    </source>
</evidence>
<evidence type="ECO:0000256" key="14">
    <source>
        <dbReference type="ARBA" id="ARBA00023136"/>
    </source>
</evidence>
<name>A0A1H2QDR4_9BACI</name>
<dbReference type="PIRSF" id="PIRSF000847">
    <property type="entry name" value="Phos_ph_gly_syn"/>
    <property type="match status" value="1"/>
</dbReference>
<dbReference type="UniPathway" id="UPA00084">
    <property type="reaction ID" value="UER00503"/>
</dbReference>
<dbReference type="InterPro" id="IPR050324">
    <property type="entry name" value="CDP-alcohol_PTase-I"/>
</dbReference>
<protein>
    <recommendedName>
        <fullName evidence="7 18">CDP-diacylglycerol--glycerol-3-phosphate 3-phosphatidyltransferase</fullName>
        <ecNumber evidence="6 18">2.7.8.5</ecNumber>
    </recommendedName>
</protein>
<evidence type="ECO:0000256" key="8">
    <source>
        <dbReference type="ARBA" id="ARBA00022475"/>
    </source>
</evidence>
<comment type="pathway">
    <text evidence="3">Phospholipid metabolism; phosphatidylglycerol biosynthesis; phosphatidylglycerol from CDP-diacylglycerol: step 1/2.</text>
</comment>
<proteinExistence type="inferred from homology"/>
<evidence type="ECO:0000313" key="22">
    <source>
        <dbReference type="Proteomes" id="UP000199488"/>
    </source>
</evidence>
<dbReference type="GO" id="GO:0005886">
    <property type="term" value="C:plasma membrane"/>
    <property type="evidence" value="ECO:0007669"/>
    <property type="project" value="UniProtKB-SubCell"/>
</dbReference>
<dbReference type="Pfam" id="PF01066">
    <property type="entry name" value="CDP-OH_P_transf"/>
    <property type="match status" value="1"/>
</dbReference>
<evidence type="ECO:0000256" key="16">
    <source>
        <dbReference type="ARBA" id="ARBA00023264"/>
    </source>
</evidence>
<evidence type="ECO:0000256" key="12">
    <source>
        <dbReference type="ARBA" id="ARBA00022989"/>
    </source>
</evidence>
<feature type="transmembrane region" description="Helical" evidence="20">
    <location>
        <begin position="83"/>
        <end position="106"/>
    </location>
</feature>
<dbReference type="InterPro" id="IPR043130">
    <property type="entry name" value="CDP-OH_PTrfase_TM_dom"/>
</dbReference>
<evidence type="ECO:0000256" key="10">
    <source>
        <dbReference type="ARBA" id="ARBA00022679"/>
    </source>
</evidence>
<dbReference type="EC" id="2.7.8.5" evidence="6 18"/>
<keyword evidence="9" id="KW-0444">Lipid biosynthesis</keyword>
<dbReference type="FunFam" id="1.20.120.1760:FF:000004">
    <property type="entry name" value="CDP-diacylglycerol--glycerol-3-phosphate 3-phosphatidyltransferase"/>
    <property type="match status" value="1"/>
</dbReference>
<evidence type="ECO:0000256" key="5">
    <source>
        <dbReference type="ARBA" id="ARBA00010441"/>
    </source>
</evidence>
<keyword evidence="13" id="KW-0443">Lipid metabolism</keyword>
<evidence type="ECO:0000256" key="3">
    <source>
        <dbReference type="ARBA" id="ARBA00005042"/>
    </source>
</evidence>
<keyword evidence="11 20" id="KW-0812">Transmembrane</keyword>
<comment type="similarity">
    <text evidence="5 19">Belongs to the CDP-alcohol phosphatidyltransferase class-I family.</text>
</comment>
<dbReference type="GO" id="GO:0008444">
    <property type="term" value="F:CDP-diacylglycerol-glycerol-3-phosphate 3-phosphatidyltransferase activity"/>
    <property type="evidence" value="ECO:0007669"/>
    <property type="project" value="UniProtKB-UniRule"/>
</dbReference>
<sequence>MNLPNKITIARVLMIPLFVIAVLVPFPFGTWPVGNADLPVHHFIGAVIFAIAAGSDWLDGYIARKYNLVTSFGKFLDPLADKLLVTAALLVLIDISMLASWMAIIILSREFAVTGIRLVAAGEGNVIAASGLGKWKTTFQMVAIVVLLLHHFPFSYAGFPAGDVLMWIAVILTIISGVDYFWKNRAVIMKTM</sequence>
<evidence type="ECO:0000256" key="17">
    <source>
        <dbReference type="ARBA" id="ARBA00048586"/>
    </source>
</evidence>
<dbReference type="NCBIfam" id="TIGR00560">
    <property type="entry name" value="pgsA"/>
    <property type="match status" value="1"/>
</dbReference>
<dbReference type="OrthoDB" id="9796672at2"/>
<keyword evidence="10 19" id="KW-0808">Transferase</keyword>
<reference evidence="21 22" key="1">
    <citation type="submission" date="2016-10" db="EMBL/GenBank/DDBJ databases">
        <authorList>
            <person name="de Groot N.N."/>
        </authorList>
    </citation>
    <scope>NUCLEOTIDE SEQUENCE [LARGE SCALE GENOMIC DNA]</scope>
    <source>
        <strain evidence="21 22">DSM 23126</strain>
    </source>
</reference>
<dbReference type="STRING" id="1122204.SAMN05421781_0281"/>
<comment type="subcellular location">
    <subcellularLocation>
        <location evidence="2">Cell membrane</location>
        <topology evidence="2">Multi-pass membrane protein</topology>
    </subcellularLocation>
</comment>
<comment type="pathway">
    <text evidence="4">Lipid metabolism.</text>
</comment>
<dbReference type="Gene3D" id="1.20.120.1760">
    <property type="match status" value="1"/>
</dbReference>
<dbReference type="GO" id="GO:0006655">
    <property type="term" value="P:phosphatidylglycerol biosynthetic process"/>
    <property type="evidence" value="ECO:0007669"/>
    <property type="project" value="UniProtKB-UniPathway"/>
</dbReference>
<feature type="transmembrane region" description="Helical" evidence="20">
    <location>
        <begin position="164"/>
        <end position="182"/>
    </location>
</feature>
<keyword evidence="14 20" id="KW-0472">Membrane</keyword>
<dbReference type="PROSITE" id="PS00379">
    <property type="entry name" value="CDP_ALCOHOL_P_TRANSF"/>
    <property type="match status" value="1"/>
</dbReference>
<keyword evidence="15" id="KW-0594">Phospholipid biosynthesis</keyword>
<gene>
    <name evidence="21" type="ORF">SAMN05421781_0281</name>
</gene>
<feature type="transmembrane region" description="Helical" evidence="20">
    <location>
        <begin position="43"/>
        <end position="62"/>
    </location>
</feature>
<evidence type="ECO:0000256" key="15">
    <source>
        <dbReference type="ARBA" id="ARBA00023209"/>
    </source>
</evidence>
<feature type="transmembrane region" description="Helical" evidence="20">
    <location>
        <begin position="12"/>
        <end position="31"/>
    </location>
</feature>
<comment type="function">
    <text evidence="1">This protein catalyzes the committed step to the synthesis of the acidic phospholipids.</text>
</comment>
<keyword evidence="16" id="KW-1208">Phospholipid metabolism</keyword>
<organism evidence="21 22">
    <name type="scientific">Marinococcus luteus</name>
    <dbReference type="NCBI Taxonomy" id="1122204"/>
    <lineage>
        <taxon>Bacteria</taxon>
        <taxon>Bacillati</taxon>
        <taxon>Bacillota</taxon>
        <taxon>Bacilli</taxon>
        <taxon>Bacillales</taxon>
        <taxon>Bacillaceae</taxon>
        <taxon>Marinococcus</taxon>
    </lineage>
</organism>